<organism evidence="3 4">
    <name type="scientific">Miscanthus lutarioriparius</name>
    <dbReference type="NCBI Taxonomy" id="422564"/>
    <lineage>
        <taxon>Eukaryota</taxon>
        <taxon>Viridiplantae</taxon>
        <taxon>Streptophyta</taxon>
        <taxon>Embryophyta</taxon>
        <taxon>Tracheophyta</taxon>
        <taxon>Spermatophyta</taxon>
        <taxon>Magnoliopsida</taxon>
        <taxon>Liliopsida</taxon>
        <taxon>Poales</taxon>
        <taxon>Poaceae</taxon>
        <taxon>PACMAD clade</taxon>
        <taxon>Panicoideae</taxon>
        <taxon>Andropogonodae</taxon>
        <taxon>Andropogoneae</taxon>
        <taxon>Saccharinae</taxon>
        <taxon>Miscanthus</taxon>
    </lineage>
</organism>
<comment type="caution">
    <text evidence="3">The sequence shown here is derived from an EMBL/GenBank/DDBJ whole genome shotgun (WGS) entry which is preliminary data.</text>
</comment>
<dbReference type="PROSITE" id="PS50234">
    <property type="entry name" value="VWFA"/>
    <property type="match status" value="1"/>
</dbReference>
<dbReference type="Pfam" id="PF13519">
    <property type="entry name" value="VWA_2"/>
    <property type="match status" value="1"/>
</dbReference>
<evidence type="ECO:0000259" key="2">
    <source>
        <dbReference type="PROSITE" id="PS50234"/>
    </source>
</evidence>
<accession>A0A811NDS9</accession>
<feature type="domain" description="VWFA" evidence="2">
    <location>
        <begin position="50"/>
        <end position="167"/>
    </location>
</feature>
<dbReference type="InterPro" id="IPR051266">
    <property type="entry name" value="CLCR"/>
</dbReference>
<gene>
    <name evidence="3" type="ORF">NCGR_LOCUS15096</name>
</gene>
<evidence type="ECO:0000313" key="4">
    <source>
        <dbReference type="Proteomes" id="UP000604825"/>
    </source>
</evidence>
<proteinExistence type="predicted"/>
<dbReference type="Gene3D" id="3.40.50.410">
    <property type="entry name" value="von Willebrand factor, type A domain"/>
    <property type="match status" value="1"/>
</dbReference>
<dbReference type="EMBL" id="CAJGYO010000004">
    <property type="protein sequence ID" value="CAD6222431.1"/>
    <property type="molecule type" value="Genomic_DNA"/>
</dbReference>
<dbReference type="OrthoDB" id="687730at2759"/>
<dbReference type="Proteomes" id="UP000604825">
    <property type="component" value="Unassembled WGS sequence"/>
</dbReference>
<dbReference type="PANTHER" id="PTHR10579">
    <property type="entry name" value="CALCIUM-ACTIVATED CHLORIDE CHANNEL REGULATOR"/>
    <property type="match status" value="1"/>
</dbReference>
<name>A0A811NDS9_9POAL</name>
<dbReference type="SMART" id="SM00327">
    <property type="entry name" value="VWA"/>
    <property type="match status" value="1"/>
</dbReference>
<dbReference type="InterPro" id="IPR002035">
    <property type="entry name" value="VWF_A"/>
</dbReference>
<feature type="region of interest" description="Disordered" evidence="1">
    <location>
        <begin position="160"/>
        <end position="286"/>
    </location>
</feature>
<dbReference type="AlphaFoldDB" id="A0A811NDS9"/>
<evidence type="ECO:0000313" key="3">
    <source>
        <dbReference type="EMBL" id="CAD6222431.1"/>
    </source>
</evidence>
<evidence type="ECO:0000256" key="1">
    <source>
        <dbReference type="SAM" id="MobiDB-lite"/>
    </source>
</evidence>
<sequence>MTSLRTHNLKTSSGTSKCEFPALARGASRDRFAVLVHAKAPSDVARAPLDLVTVLDVSASMKGQKLELLKQAMCFLIDQLGPADRLSVVTFSRHASRLTRLARMSDAGKASAKITVGALCVLRGTNIGQGLRVGAQVLAGRREKNAVAGMILLSDGHDSSGRWTSVEADGTKGYANLVPSSERPAPPRRSTRSASAPTTTPPRCTPSRRPRVAPSPSSGTRRRSWTRSRAASAGSSRWPCRRRASPSRACTGASGSRKSSPGPRAATWAPTAAPPPSTSASSTTAR</sequence>
<dbReference type="PANTHER" id="PTHR10579:SF51">
    <property type="entry name" value="ZINC FINGER (C3HC4-TYPE RING FINGER) FAMILY PROTEIN"/>
    <property type="match status" value="1"/>
</dbReference>
<dbReference type="SUPFAM" id="SSF53300">
    <property type="entry name" value="vWA-like"/>
    <property type="match status" value="1"/>
</dbReference>
<reference evidence="3" key="1">
    <citation type="submission" date="2020-10" db="EMBL/GenBank/DDBJ databases">
        <authorList>
            <person name="Han B."/>
            <person name="Lu T."/>
            <person name="Zhao Q."/>
            <person name="Huang X."/>
            <person name="Zhao Y."/>
        </authorList>
    </citation>
    <scope>NUCLEOTIDE SEQUENCE</scope>
</reference>
<keyword evidence="4" id="KW-1185">Reference proteome</keyword>
<feature type="compositionally biased region" description="Low complexity" evidence="1">
    <location>
        <begin position="227"/>
        <end position="238"/>
    </location>
</feature>
<protein>
    <recommendedName>
        <fullName evidence="2">VWFA domain-containing protein</fullName>
    </recommendedName>
</protein>
<dbReference type="InterPro" id="IPR036465">
    <property type="entry name" value="vWFA_dom_sf"/>
</dbReference>